<dbReference type="AlphaFoldDB" id="A0A132B3H2"/>
<evidence type="ECO:0000256" key="1">
    <source>
        <dbReference type="SAM" id="Phobius"/>
    </source>
</evidence>
<dbReference type="EMBL" id="KQ947442">
    <property type="protein sequence ID" value="KUJ06948.1"/>
    <property type="molecule type" value="Genomic_DNA"/>
</dbReference>
<proteinExistence type="predicted"/>
<dbReference type="RefSeq" id="XP_018061303.1">
    <property type="nucleotide sequence ID" value="XM_018223327.1"/>
</dbReference>
<dbReference type="Proteomes" id="UP000070700">
    <property type="component" value="Unassembled WGS sequence"/>
</dbReference>
<name>A0A132B3H2_MOLSC</name>
<dbReference type="InParanoid" id="A0A132B3H2"/>
<sequence length="421" mass="46357">MRGLDHLPTSLTHSRPNNISFRSLLAITITFLASLCMTTLIFTTYKSVFTLPVVFSVNYDHHLPFTAASVEDLGFVNDPVFHDGGIYHDGGGGASQNGYHVQIFADSATNSSGFNFVHNSVAYFGYRDPDNPLNLYQFGLKGPEGKAVFSGIVPVGPEGNETDVGPIFAVWMLSGMTPMPDGQTILGVFPCLNEGNSTDFYNTMVQMNVTDPSTVSPGESPPFKRLGNGRLFYANEVYYGTFALEAKPDGYLYLYGSDVTGIKVARTPSTQSSIADRNQYTYYNSATKTWQKDPLTKDEEEGNIITWSREGPKGNGTRVGPNVGDVWYSNYHKTTVMLWNDAGIDATFWFSYAKTDKVEGLWSEPVAIWTPPIPPQCASFPELNFNYQGHAHPGWDPTGKTLLISYASCANFVSMARITWA</sequence>
<keyword evidence="1" id="KW-0812">Transmembrane</keyword>
<keyword evidence="1" id="KW-0472">Membrane</keyword>
<dbReference type="GeneID" id="28833053"/>
<evidence type="ECO:0000313" key="3">
    <source>
        <dbReference type="Proteomes" id="UP000070700"/>
    </source>
</evidence>
<gene>
    <name evidence="2" type="ORF">LY89DRAFT_790047</name>
</gene>
<organism evidence="2 3">
    <name type="scientific">Mollisia scopiformis</name>
    <name type="common">Conifer needle endophyte fungus</name>
    <name type="synonym">Phialocephala scopiformis</name>
    <dbReference type="NCBI Taxonomy" id="149040"/>
    <lineage>
        <taxon>Eukaryota</taxon>
        <taxon>Fungi</taxon>
        <taxon>Dikarya</taxon>
        <taxon>Ascomycota</taxon>
        <taxon>Pezizomycotina</taxon>
        <taxon>Leotiomycetes</taxon>
        <taxon>Helotiales</taxon>
        <taxon>Mollisiaceae</taxon>
        <taxon>Mollisia</taxon>
    </lineage>
</organism>
<dbReference type="KEGG" id="psco:LY89DRAFT_790047"/>
<reference evidence="2 3" key="1">
    <citation type="submission" date="2015-10" db="EMBL/GenBank/DDBJ databases">
        <title>Full genome of DAOMC 229536 Phialocephala scopiformis, a fungal endophyte of spruce producing the potent anti-insectan compound rugulosin.</title>
        <authorList>
            <consortium name="DOE Joint Genome Institute"/>
            <person name="Walker A.K."/>
            <person name="Frasz S.L."/>
            <person name="Seifert K.A."/>
            <person name="Miller J.D."/>
            <person name="Mondo S.J."/>
            <person name="Labutti K."/>
            <person name="Lipzen A."/>
            <person name="Dockter R."/>
            <person name="Kennedy M."/>
            <person name="Grigoriev I.V."/>
            <person name="Spatafora J.W."/>
        </authorList>
    </citation>
    <scope>NUCLEOTIDE SEQUENCE [LARGE SCALE GENOMIC DNA]</scope>
    <source>
        <strain evidence="2 3">CBS 120377</strain>
    </source>
</reference>
<keyword evidence="1" id="KW-1133">Transmembrane helix</keyword>
<accession>A0A132B3H2</accession>
<feature type="transmembrane region" description="Helical" evidence="1">
    <location>
        <begin position="21"/>
        <end position="42"/>
    </location>
</feature>
<evidence type="ECO:0000313" key="2">
    <source>
        <dbReference type="EMBL" id="KUJ06948.1"/>
    </source>
</evidence>
<keyword evidence="3" id="KW-1185">Reference proteome</keyword>
<dbReference type="OrthoDB" id="2583188at2759"/>
<protein>
    <recommendedName>
        <fullName evidence="4">DUF4185 domain-containing protein</fullName>
    </recommendedName>
</protein>
<evidence type="ECO:0008006" key="4">
    <source>
        <dbReference type="Google" id="ProtNLM"/>
    </source>
</evidence>